<evidence type="ECO:0000259" key="1">
    <source>
        <dbReference type="Pfam" id="PF13439"/>
    </source>
</evidence>
<dbReference type="PANTHER" id="PTHR45947:SF13">
    <property type="entry name" value="TRANSFERASE"/>
    <property type="match status" value="1"/>
</dbReference>
<proteinExistence type="predicted"/>
<dbReference type="AlphaFoldDB" id="A0A1G5LIY3"/>
<dbReference type="RefSeq" id="WP_091139419.1">
    <property type="nucleotide sequence ID" value="NZ_FMVJ01000018.1"/>
</dbReference>
<keyword evidence="3" id="KW-1185">Reference proteome</keyword>
<dbReference type="EMBL" id="FMVJ01000018">
    <property type="protein sequence ID" value="SCZ12268.1"/>
    <property type="molecule type" value="Genomic_DNA"/>
</dbReference>
<accession>A0A1G5LIY3</accession>
<gene>
    <name evidence="2" type="ORF">SAMN02927923_04321</name>
</gene>
<sequence>MSTRVLIVAHNHPDLHPGGTEIFAHDLFREYRSRPDVEALFLAATNHLHREQRPGTSFQSVGDAPDEIIMWSGHFDRFYLSQIDSYGTVPHLMNLLEEFRPDVVHIHHVLLIGVEFIGLVRRILPNARIVMTLHDYYAICAHDGLMMRTKGRERCDRASPSRCNNCFPDTTADRFLLREQFIKTLFGQVDLFIAPSRFIKDRFVAWGLSENIIEVVSNGRPAVEPAPHRPSADGRRPVFGYFGNLNPWKGVPTLLKAAQRLIASEVEDFELRLHGGAPFQAKEFVEEVEGLLDETDSHVVRLGPYRRDELPALIAAVDWVIMPSIWWENAPLVIQESFLHRRPVIASNIGGMAEAVRDGVDGLHVRPDDPVSLANAMRTAIATPGLWENLVSGIVPPADISAVADRHLAVYREIGQQADIIELKANAA</sequence>
<dbReference type="InterPro" id="IPR028098">
    <property type="entry name" value="Glyco_trans_4-like_N"/>
</dbReference>
<dbReference type="Gene3D" id="3.40.50.2000">
    <property type="entry name" value="Glycogen Phosphorylase B"/>
    <property type="match status" value="2"/>
</dbReference>
<dbReference type="SUPFAM" id="SSF53756">
    <property type="entry name" value="UDP-Glycosyltransferase/glycogen phosphorylase"/>
    <property type="match status" value="1"/>
</dbReference>
<dbReference type="STRING" id="549386.SAMN02927923_04321"/>
<evidence type="ECO:0000313" key="3">
    <source>
        <dbReference type="Proteomes" id="UP000199569"/>
    </source>
</evidence>
<reference evidence="2 3" key="1">
    <citation type="submission" date="2016-10" db="EMBL/GenBank/DDBJ databases">
        <authorList>
            <person name="de Groot N.N."/>
        </authorList>
    </citation>
    <scope>NUCLEOTIDE SEQUENCE [LARGE SCALE GENOMIC DNA]</scope>
    <source>
        <strain evidence="2 3">CGMCC 1.7666</strain>
    </source>
</reference>
<evidence type="ECO:0000313" key="2">
    <source>
        <dbReference type="EMBL" id="SCZ12268.1"/>
    </source>
</evidence>
<dbReference type="CDD" id="cd03823">
    <property type="entry name" value="GT4_ExpE7-like"/>
    <property type="match status" value="1"/>
</dbReference>
<dbReference type="Pfam" id="PF13692">
    <property type="entry name" value="Glyco_trans_1_4"/>
    <property type="match status" value="1"/>
</dbReference>
<feature type="domain" description="Glycosyltransferase subfamily 4-like N-terminal" evidence="1">
    <location>
        <begin position="17"/>
        <end position="219"/>
    </location>
</feature>
<dbReference type="Pfam" id="PF13439">
    <property type="entry name" value="Glyco_transf_4"/>
    <property type="match status" value="1"/>
</dbReference>
<name>A0A1G5LIY3_9HYPH</name>
<protein>
    <submittedName>
        <fullName evidence="2">Glycosyltransferase involved in cell wall bisynthesis</fullName>
    </submittedName>
</protein>
<organism evidence="2 3">
    <name type="scientific">Microvirga guangxiensis</name>
    <dbReference type="NCBI Taxonomy" id="549386"/>
    <lineage>
        <taxon>Bacteria</taxon>
        <taxon>Pseudomonadati</taxon>
        <taxon>Pseudomonadota</taxon>
        <taxon>Alphaproteobacteria</taxon>
        <taxon>Hyphomicrobiales</taxon>
        <taxon>Methylobacteriaceae</taxon>
        <taxon>Microvirga</taxon>
    </lineage>
</organism>
<dbReference type="Proteomes" id="UP000199569">
    <property type="component" value="Unassembled WGS sequence"/>
</dbReference>
<dbReference type="OrthoDB" id="9807414at2"/>
<keyword evidence="2" id="KW-0808">Transferase</keyword>
<dbReference type="InterPro" id="IPR050194">
    <property type="entry name" value="Glycosyltransferase_grp1"/>
</dbReference>
<dbReference type="GO" id="GO:0016757">
    <property type="term" value="F:glycosyltransferase activity"/>
    <property type="evidence" value="ECO:0007669"/>
    <property type="project" value="UniProtKB-ARBA"/>
</dbReference>
<dbReference type="PANTHER" id="PTHR45947">
    <property type="entry name" value="SULFOQUINOVOSYL TRANSFERASE SQD2"/>
    <property type="match status" value="1"/>
</dbReference>